<keyword evidence="1" id="KW-0472">Membrane</keyword>
<dbReference type="WBParaSite" id="nRc.2.0.1.t42039-RA">
    <property type="protein sequence ID" value="nRc.2.0.1.t42039-RA"/>
    <property type="gene ID" value="nRc.2.0.1.g42039"/>
</dbReference>
<keyword evidence="1" id="KW-0812">Transmembrane</keyword>
<dbReference type="Proteomes" id="UP000887565">
    <property type="component" value="Unplaced"/>
</dbReference>
<protein>
    <submittedName>
        <fullName evidence="3">Uncharacterized protein</fullName>
    </submittedName>
</protein>
<keyword evidence="1" id="KW-1133">Transmembrane helix</keyword>
<sequence length="302" mass="34211">MNRQFEESPIQSSIKRYYSSEENLTRKLLLREDDLEYDWRKDGKIGLLMDFGYGFMEIKYCNKIRTRNQDPVHKSFWRTAGSTFMVKLRRRQYSVEDSDNPGYRCCCRTCHVTTGGVAIAVTQFIFVLLYAIRGLVFLIRGEPDFVGVGALSLGLSAAALLILAQLAMGIVCLVYISVGRRNLLTAIGATDYDPADLEAYEMRRFIEIIVYCVMAVYFAGAALGCWFAYVMVYCLVYFKDRERSRREEKAVARSPGVDGAEVENQPLTDAGQQTSCPLCPPPNSHLEIYLSPQGPSWETDIL</sequence>
<keyword evidence="2" id="KW-1185">Reference proteome</keyword>
<organism evidence="2 3">
    <name type="scientific">Romanomermis culicivorax</name>
    <name type="common">Nematode worm</name>
    <dbReference type="NCBI Taxonomy" id="13658"/>
    <lineage>
        <taxon>Eukaryota</taxon>
        <taxon>Metazoa</taxon>
        <taxon>Ecdysozoa</taxon>
        <taxon>Nematoda</taxon>
        <taxon>Enoplea</taxon>
        <taxon>Dorylaimia</taxon>
        <taxon>Mermithida</taxon>
        <taxon>Mermithoidea</taxon>
        <taxon>Mermithidae</taxon>
        <taxon>Romanomermis</taxon>
    </lineage>
</organism>
<dbReference type="PANTHER" id="PTHR34851:SF5">
    <property type="entry name" value="MARVEL DOMAIN-CONTAINING PROTEIN"/>
    <property type="match status" value="1"/>
</dbReference>
<feature type="transmembrane region" description="Helical" evidence="1">
    <location>
        <begin position="115"/>
        <end position="139"/>
    </location>
</feature>
<evidence type="ECO:0000313" key="3">
    <source>
        <dbReference type="WBParaSite" id="nRc.2.0.1.t42039-RA"/>
    </source>
</evidence>
<proteinExistence type="predicted"/>
<dbReference type="AlphaFoldDB" id="A0A915KT11"/>
<name>A0A915KT11_ROMCU</name>
<evidence type="ECO:0000313" key="2">
    <source>
        <dbReference type="Proteomes" id="UP000887565"/>
    </source>
</evidence>
<accession>A0A915KT11</accession>
<evidence type="ECO:0000256" key="1">
    <source>
        <dbReference type="SAM" id="Phobius"/>
    </source>
</evidence>
<dbReference type="PANTHER" id="PTHR34851">
    <property type="entry name" value="PROTEIN CBG05235-RELATED"/>
    <property type="match status" value="1"/>
</dbReference>
<feature type="transmembrane region" description="Helical" evidence="1">
    <location>
        <begin position="208"/>
        <end position="238"/>
    </location>
</feature>
<reference evidence="3" key="1">
    <citation type="submission" date="2022-11" db="UniProtKB">
        <authorList>
            <consortium name="WormBaseParasite"/>
        </authorList>
    </citation>
    <scope>IDENTIFICATION</scope>
</reference>
<feature type="transmembrane region" description="Helical" evidence="1">
    <location>
        <begin position="151"/>
        <end position="176"/>
    </location>
</feature>